<feature type="transmembrane region" description="Helical" evidence="1">
    <location>
        <begin position="209"/>
        <end position="232"/>
    </location>
</feature>
<name>A0A840C0S5_9HYPH</name>
<comment type="caution">
    <text evidence="2">The sequence shown here is derived from an EMBL/GenBank/DDBJ whole genome shotgun (WGS) entry which is preliminary data.</text>
</comment>
<protein>
    <submittedName>
        <fullName evidence="2">Putative membrane protein (GlpM family)</fullName>
    </submittedName>
</protein>
<feature type="transmembrane region" description="Helical" evidence="1">
    <location>
        <begin position="34"/>
        <end position="53"/>
    </location>
</feature>
<feature type="transmembrane region" description="Helical" evidence="1">
    <location>
        <begin position="155"/>
        <end position="172"/>
    </location>
</feature>
<keyword evidence="1" id="KW-0812">Transmembrane</keyword>
<dbReference type="EMBL" id="JACIEN010000002">
    <property type="protein sequence ID" value="MBB4017119.1"/>
    <property type="molecule type" value="Genomic_DNA"/>
</dbReference>
<reference evidence="2 3" key="1">
    <citation type="submission" date="2020-08" db="EMBL/GenBank/DDBJ databases">
        <title>Genomic Encyclopedia of Type Strains, Phase IV (KMG-IV): sequencing the most valuable type-strain genomes for metagenomic binning, comparative biology and taxonomic classification.</title>
        <authorList>
            <person name="Goeker M."/>
        </authorList>
    </citation>
    <scope>NUCLEOTIDE SEQUENCE [LARGE SCALE GENOMIC DNA]</scope>
    <source>
        <strain evidence="2 3">DSM 103737</strain>
    </source>
</reference>
<evidence type="ECO:0000313" key="2">
    <source>
        <dbReference type="EMBL" id="MBB4017119.1"/>
    </source>
</evidence>
<evidence type="ECO:0000313" key="3">
    <source>
        <dbReference type="Proteomes" id="UP000577362"/>
    </source>
</evidence>
<gene>
    <name evidence="2" type="ORF">GGR16_002148</name>
</gene>
<feature type="transmembrane region" description="Helical" evidence="1">
    <location>
        <begin position="117"/>
        <end position="135"/>
    </location>
</feature>
<proteinExistence type="predicted"/>
<feature type="transmembrane region" description="Helical" evidence="1">
    <location>
        <begin position="178"/>
        <end position="197"/>
    </location>
</feature>
<dbReference type="AlphaFoldDB" id="A0A840C0S5"/>
<feature type="transmembrane region" description="Helical" evidence="1">
    <location>
        <begin position="65"/>
        <end position="86"/>
    </location>
</feature>
<feature type="transmembrane region" description="Helical" evidence="1">
    <location>
        <begin position="6"/>
        <end position="27"/>
    </location>
</feature>
<keyword evidence="3" id="KW-1185">Reference proteome</keyword>
<feature type="transmembrane region" description="Helical" evidence="1">
    <location>
        <begin position="238"/>
        <end position="258"/>
    </location>
</feature>
<dbReference type="Proteomes" id="UP000577362">
    <property type="component" value="Unassembled WGS sequence"/>
</dbReference>
<evidence type="ECO:0000256" key="1">
    <source>
        <dbReference type="SAM" id="Phobius"/>
    </source>
</evidence>
<dbReference type="RefSeq" id="WP_183316580.1">
    <property type="nucleotide sequence ID" value="NZ_JACIEN010000002.1"/>
</dbReference>
<accession>A0A840C0S5</accession>
<organism evidence="2 3">
    <name type="scientific">Chelatococcus caeni</name>
    <dbReference type="NCBI Taxonomy" id="1348468"/>
    <lineage>
        <taxon>Bacteria</taxon>
        <taxon>Pseudomonadati</taxon>
        <taxon>Pseudomonadota</taxon>
        <taxon>Alphaproteobacteria</taxon>
        <taxon>Hyphomicrobiales</taxon>
        <taxon>Chelatococcaceae</taxon>
        <taxon>Chelatococcus</taxon>
    </lineage>
</organism>
<keyword evidence="1" id="KW-0472">Membrane</keyword>
<keyword evidence="1" id="KW-1133">Transmembrane helix</keyword>
<feature type="transmembrane region" description="Helical" evidence="1">
    <location>
        <begin position="93"/>
        <end position="111"/>
    </location>
</feature>
<sequence length="270" mass="27014">MEFDAALLALPVKMVLVAAIVVSGSLAAQKAGPFVGGLIATLPISAGPAYVVLAMDHGPAFIAESAVGSVSINVVTVIFAMTYAVLARRGAGGLGSIAGAIGVWLLAALAIRTMTPPLWFGLLVNAAALAVGVPLARRFSRVVIPASDGPRPVDLMLRALAVATLVGVLSVVSWHIGAVASGILALFPIVISSILVVTHRAIGGPAAGAVAASSVYGLAGFAAALTAVHLAAVPLGSTAALLIGLAICVAWNGMLFTLRLRRLRRVAAAA</sequence>